<dbReference type="GO" id="GO:0000287">
    <property type="term" value="F:magnesium ion binding"/>
    <property type="evidence" value="ECO:0007669"/>
    <property type="project" value="UniProtKB-UniRule"/>
</dbReference>
<dbReference type="GO" id="GO:0005524">
    <property type="term" value="F:ATP binding"/>
    <property type="evidence" value="ECO:0007669"/>
    <property type="project" value="UniProtKB-UniRule"/>
</dbReference>
<evidence type="ECO:0000256" key="6">
    <source>
        <dbReference type="ARBA" id="ARBA00022741"/>
    </source>
</evidence>
<evidence type="ECO:0000256" key="5">
    <source>
        <dbReference type="ARBA" id="ARBA00022723"/>
    </source>
</evidence>
<evidence type="ECO:0000256" key="7">
    <source>
        <dbReference type="ARBA" id="ARBA00022777"/>
    </source>
</evidence>
<evidence type="ECO:0000256" key="4">
    <source>
        <dbReference type="ARBA" id="ARBA00022679"/>
    </source>
</evidence>
<dbReference type="AlphaFoldDB" id="A0A1G4TUQ1"/>
<dbReference type="SUPFAM" id="SSF53613">
    <property type="entry name" value="Ribokinase-like"/>
    <property type="match status" value="1"/>
</dbReference>
<dbReference type="GO" id="GO:0009229">
    <property type="term" value="P:thiamine diphosphate biosynthetic process"/>
    <property type="evidence" value="ECO:0007669"/>
    <property type="project" value="UniProtKB-UniRule"/>
</dbReference>
<evidence type="ECO:0000256" key="10">
    <source>
        <dbReference type="ARBA" id="ARBA00022977"/>
    </source>
</evidence>
<evidence type="ECO:0000256" key="8">
    <source>
        <dbReference type="ARBA" id="ARBA00022840"/>
    </source>
</evidence>
<evidence type="ECO:0000256" key="3">
    <source>
        <dbReference type="ARBA" id="ARBA00004868"/>
    </source>
</evidence>
<organism evidence="12 13">
    <name type="scientific">Rhizobium mongolense subsp. loessense</name>
    <dbReference type="NCBI Taxonomy" id="158890"/>
    <lineage>
        <taxon>Bacteria</taxon>
        <taxon>Pseudomonadati</taxon>
        <taxon>Pseudomonadota</taxon>
        <taxon>Alphaproteobacteria</taxon>
        <taxon>Hyphomicrobiales</taxon>
        <taxon>Rhizobiaceae</taxon>
        <taxon>Rhizobium/Agrobacterium group</taxon>
        <taxon>Rhizobium</taxon>
    </lineage>
</organism>
<keyword evidence="5 11" id="KW-0479">Metal-binding</keyword>
<dbReference type="NCBIfam" id="NF006830">
    <property type="entry name" value="PRK09355.1"/>
    <property type="match status" value="1"/>
</dbReference>
<dbReference type="Pfam" id="PF02110">
    <property type="entry name" value="HK"/>
    <property type="match status" value="1"/>
</dbReference>
<dbReference type="Proteomes" id="UP000199542">
    <property type="component" value="Unassembled WGS sequence"/>
</dbReference>
<dbReference type="UniPathway" id="UPA00060">
    <property type="reaction ID" value="UER00139"/>
</dbReference>
<dbReference type="CDD" id="cd01170">
    <property type="entry name" value="THZ_kinase"/>
    <property type="match status" value="1"/>
</dbReference>
<feature type="binding site" evidence="11">
    <location>
        <position position="217"/>
    </location>
    <ligand>
        <name>substrate</name>
    </ligand>
</feature>
<feature type="binding site" evidence="11">
    <location>
        <position position="190"/>
    </location>
    <ligand>
        <name>ATP</name>
        <dbReference type="ChEBI" id="CHEBI:30616"/>
    </ligand>
</feature>
<dbReference type="GO" id="GO:0004417">
    <property type="term" value="F:hydroxyethylthiazole kinase activity"/>
    <property type="evidence" value="ECO:0007669"/>
    <property type="project" value="UniProtKB-UniRule"/>
</dbReference>
<dbReference type="HAMAP" id="MF_00228">
    <property type="entry name" value="Thz_kinase"/>
    <property type="match status" value="1"/>
</dbReference>
<evidence type="ECO:0000256" key="2">
    <source>
        <dbReference type="ARBA" id="ARBA00001946"/>
    </source>
</evidence>
<feature type="binding site" evidence="11">
    <location>
        <position position="69"/>
    </location>
    <ligand>
        <name>substrate</name>
    </ligand>
</feature>
<keyword evidence="8 11" id="KW-0067">ATP-binding</keyword>
<protein>
    <recommendedName>
        <fullName evidence="11">Hydroxyethylthiazole kinase</fullName>
        <ecNumber evidence="11">2.7.1.50</ecNumber>
    </recommendedName>
    <alternativeName>
        <fullName evidence="11">4-methyl-5-beta-hydroxyethylthiazole kinase</fullName>
        <shortName evidence="11">TH kinase</shortName>
        <shortName evidence="11">Thz kinase</shortName>
    </alternativeName>
</protein>
<evidence type="ECO:0000313" key="13">
    <source>
        <dbReference type="Proteomes" id="UP000199542"/>
    </source>
</evidence>
<comment type="function">
    <text evidence="11">Catalyzes the phosphorylation of the hydroxyl group of 4-methyl-5-beta-hydroxyethylthiazole (THZ).</text>
</comment>
<comment type="catalytic activity">
    <reaction evidence="1 11">
        <text>5-(2-hydroxyethyl)-4-methylthiazole + ATP = 4-methyl-5-(2-phosphooxyethyl)-thiazole + ADP + H(+)</text>
        <dbReference type="Rhea" id="RHEA:24212"/>
        <dbReference type="ChEBI" id="CHEBI:15378"/>
        <dbReference type="ChEBI" id="CHEBI:17957"/>
        <dbReference type="ChEBI" id="CHEBI:30616"/>
        <dbReference type="ChEBI" id="CHEBI:58296"/>
        <dbReference type="ChEBI" id="CHEBI:456216"/>
        <dbReference type="EC" id="2.7.1.50"/>
    </reaction>
</comment>
<reference evidence="12 13" key="1">
    <citation type="submission" date="2016-10" db="EMBL/GenBank/DDBJ databases">
        <authorList>
            <person name="de Groot N.N."/>
        </authorList>
    </citation>
    <scope>NUCLEOTIDE SEQUENCE [LARGE SCALE GENOMIC DNA]</scope>
    <source>
        <strain evidence="12 13">CGMCC 1.3401</strain>
    </source>
</reference>
<dbReference type="Gene3D" id="3.40.1190.20">
    <property type="match status" value="1"/>
</dbReference>
<evidence type="ECO:0000256" key="11">
    <source>
        <dbReference type="HAMAP-Rule" id="MF_00228"/>
    </source>
</evidence>
<dbReference type="PIRSF" id="PIRSF000513">
    <property type="entry name" value="Thz_kinase"/>
    <property type="match status" value="1"/>
</dbReference>
<name>A0A1G4TUQ1_9HYPH</name>
<sequence length="290" mass="29821">MLAEGVARSLGLSSPAPRAFARRKGANADAKFTRTTFHGHARDAAARALHHQLRRYANVLLAAGASPAMLHAEEEAGEFVAIAGALTINIGTLSSNWVNGMQNAARSAAKNRKPWVLDPVAHYATGFRRETVARLIDLNPTIIRGNASEILALGGVESRGQGVDSGDLVEEAEEAAHSLAIRYGAVVAVTGAVDFVSDGAKAVRIAGGSPLMPKVTALGCALTCLVGAFAATAPDDPFNATVAALASFAVAGEKAAQLADGPGSFSWRFLDALAQLDGTTLDAAARVASI</sequence>
<evidence type="ECO:0000256" key="9">
    <source>
        <dbReference type="ARBA" id="ARBA00022842"/>
    </source>
</evidence>
<comment type="similarity">
    <text evidence="11">Belongs to the Thz kinase family.</text>
</comment>
<evidence type="ECO:0000313" key="12">
    <source>
        <dbReference type="EMBL" id="SCW85132.1"/>
    </source>
</evidence>
<keyword evidence="4 11" id="KW-0808">Transferase</keyword>
<dbReference type="EMBL" id="FMTM01000013">
    <property type="protein sequence ID" value="SCW85132.1"/>
    <property type="molecule type" value="Genomic_DNA"/>
</dbReference>
<comment type="pathway">
    <text evidence="3 11">Cofactor biosynthesis; thiamine diphosphate biosynthesis; 4-methyl-5-(2-phosphoethyl)-thiazole from 5-(2-hydroxyethyl)-4-methylthiazole: step 1/1.</text>
</comment>
<dbReference type="InterPro" id="IPR000417">
    <property type="entry name" value="Hyethyz_kinase"/>
</dbReference>
<dbReference type="GO" id="GO:0009228">
    <property type="term" value="P:thiamine biosynthetic process"/>
    <property type="evidence" value="ECO:0007669"/>
    <property type="project" value="UniProtKB-KW"/>
</dbReference>
<dbReference type="InterPro" id="IPR029056">
    <property type="entry name" value="Ribokinase-like"/>
</dbReference>
<keyword evidence="6 11" id="KW-0547">Nucleotide-binding</keyword>
<keyword evidence="9 11" id="KW-0460">Magnesium</keyword>
<evidence type="ECO:0000256" key="1">
    <source>
        <dbReference type="ARBA" id="ARBA00001771"/>
    </source>
</evidence>
<dbReference type="EC" id="2.7.1.50" evidence="11"/>
<comment type="cofactor">
    <cofactor evidence="2 11">
        <name>Mg(2+)</name>
        <dbReference type="ChEBI" id="CHEBI:18420"/>
    </cofactor>
</comment>
<keyword evidence="7 11" id="KW-0418">Kinase</keyword>
<gene>
    <name evidence="11" type="primary">thiM</name>
    <name evidence="12" type="ORF">SAMN02927900_05664</name>
</gene>
<keyword evidence="10 11" id="KW-0784">Thiamine biosynthesis</keyword>
<feature type="binding site" evidence="11">
    <location>
        <position position="144"/>
    </location>
    <ligand>
        <name>ATP</name>
        <dbReference type="ChEBI" id="CHEBI:30616"/>
    </ligand>
</feature>
<proteinExistence type="inferred from homology"/>
<accession>A0A1G4TUQ1</accession>
<dbReference type="PRINTS" id="PR01099">
    <property type="entry name" value="HYETHTZKNASE"/>
</dbReference>